<sequence length="225" mass="25437">MFSTKELIKIFTDPLNLIIYLGVSFVLGILIAYVYKKSNRSVSYSQSFVNTIVLLLPVITMIIMFISNNLATAIGVFGAFSVVRFRTAIKDSKDMFFVFWVLATGLIIGVGQISSAVFVTMIIAFMVYFLNKINFGKFSDYDYLFEYVLDTSKSDNTKVIQNLKKLLSKQNILNVQSTKDGKELEITMSLVLKKGVTLDQLTEEVKKNNAVKNFTVNPAKFDLEY</sequence>
<dbReference type="PATRIC" id="fig|1618350.3.peg.229"/>
<keyword evidence="1" id="KW-1133">Transmembrane helix</keyword>
<reference evidence="2 3" key="1">
    <citation type="journal article" date="2015" name="Nature">
        <title>rRNA introns, odd ribosomes, and small enigmatic genomes across a large radiation of phyla.</title>
        <authorList>
            <person name="Brown C.T."/>
            <person name="Hug L.A."/>
            <person name="Thomas B.C."/>
            <person name="Sharon I."/>
            <person name="Castelle C.J."/>
            <person name="Singh A."/>
            <person name="Wilkins M.J."/>
            <person name="Williams K.H."/>
            <person name="Banfield J.F."/>
        </authorList>
    </citation>
    <scope>NUCLEOTIDE SEQUENCE [LARGE SCALE GENOMIC DNA]</scope>
</reference>
<feature type="transmembrane region" description="Helical" evidence="1">
    <location>
        <begin position="72"/>
        <end position="89"/>
    </location>
</feature>
<name>A0A0G0ESP5_UNCC3</name>
<dbReference type="InterPro" id="IPR032531">
    <property type="entry name" value="DUF4956"/>
</dbReference>
<feature type="transmembrane region" description="Helical" evidence="1">
    <location>
        <begin position="47"/>
        <end position="66"/>
    </location>
</feature>
<dbReference type="STRING" id="1618350.UR67_C0001G0221"/>
<evidence type="ECO:0008006" key="4">
    <source>
        <dbReference type="Google" id="ProtNLM"/>
    </source>
</evidence>
<protein>
    <recommendedName>
        <fullName evidence="4">DUF4956 domain-containing protein</fullName>
    </recommendedName>
</protein>
<gene>
    <name evidence="2" type="ORF">UR67_C0001G0221</name>
</gene>
<dbReference type="AlphaFoldDB" id="A0A0G0ESP5"/>
<dbReference type="Proteomes" id="UP000034581">
    <property type="component" value="Unassembled WGS sequence"/>
</dbReference>
<keyword evidence="1" id="KW-0472">Membrane</keyword>
<dbReference type="Pfam" id="PF16316">
    <property type="entry name" value="DUF4956"/>
    <property type="match status" value="1"/>
</dbReference>
<dbReference type="EMBL" id="LBQB01000001">
    <property type="protein sequence ID" value="KKP70312.1"/>
    <property type="molecule type" value="Genomic_DNA"/>
</dbReference>
<keyword evidence="1" id="KW-0812">Transmembrane</keyword>
<accession>A0A0G0ESP5</accession>
<evidence type="ECO:0000313" key="3">
    <source>
        <dbReference type="Proteomes" id="UP000034581"/>
    </source>
</evidence>
<organism evidence="2 3">
    <name type="scientific">candidate division CPR3 bacterium GW2011_GWF2_35_18</name>
    <dbReference type="NCBI Taxonomy" id="1618350"/>
    <lineage>
        <taxon>Bacteria</taxon>
        <taxon>Bacteria division CPR3</taxon>
    </lineage>
</organism>
<evidence type="ECO:0000256" key="1">
    <source>
        <dbReference type="SAM" id="Phobius"/>
    </source>
</evidence>
<feature type="transmembrane region" description="Helical" evidence="1">
    <location>
        <begin position="17"/>
        <end position="35"/>
    </location>
</feature>
<feature type="transmembrane region" description="Helical" evidence="1">
    <location>
        <begin position="96"/>
        <end position="129"/>
    </location>
</feature>
<proteinExistence type="predicted"/>
<evidence type="ECO:0000313" key="2">
    <source>
        <dbReference type="EMBL" id="KKP70312.1"/>
    </source>
</evidence>
<comment type="caution">
    <text evidence="2">The sequence shown here is derived from an EMBL/GenBank/DDBJ whole genome shotgun (WGS) entry which is preliminary data.</text>
</comment>